<dbReference type="PROSITE" id="PS50076">
    <property type="entry name" value="DNAJ_2"/>
    <property type="match status" value="1"/>
</dbReference>
<feature type="region of interest" description="Disordered" evidence="1">
    <location>
        <begin position="126"/>
        <end position="179"/>
    </location>
</feature>
<feature type="domain" description="J" evidence="2">
    <location>
        <begin position="27"/>
        <end position="105"/>
    </location>
</feature>
<dbReference type="CDD" id="cd06257">
    <property type="entry name" value="DnaJ"/>
    <property type="match status" value="1"/>
</dbReference>
<dbReference type="InterPro" id="IPR036869">
    <property type="entry name" value="J_dom_sf"/>
</dbReference>
<dbReference type="OMA" id="FACLNVR"/>
<dbReference type="Gene3D" id="1.10.287.110">
    <property type="entry name" value="DnaJ domain"/>
    <property type="match status" value="1"/>
</dbReference>
<dbReference type="EMBL" id="ASPP01010445">
    <property type="protein sequence ID" value="ETO22828.1"/>
    <property type="molecule type" value="Genomic_DNA"/>
</dbReference>
<comment type="caution">
    <text evidence="3">The sequence shown here is derived from an EMBL/GenBank/DDBJ whole genome shotgun (WGS) entry which is preliminary data.</text>
</comment>
<feature type="compositionally biased region" description="Basic and acidic residues" evidence="1">
    <location>
        <begin position="165"/>
        <end position="179"/>
    </location>
</feature>
<organism evidence="3 4">
    <name type="scientific">Reticulomyxa filosa</name>
    <dbReference type="NCBI Taxonomy" id="46433"/>
    <lineage>
        <taxon>Eukaryota</taxon>
        <taxon>Sar</taxon>
        <taxon>Rhizaria</taxon>
        <taxon>Retaria</taxon>
        <taxon>Foraminifera</taxon>
        <taxon>Monothalamids</taxon>
        <taxon>Reticulomyxidae</taxon>
        <taxon>Reticulomyxa</taxon>
    </lineage>
</organism>
<evidence type="ECO:0000256" key="1">
    <source>
        <dbReference type="SAM" id="MobiDB-lite"/>
    </source>
</evidence>
<proteinExistence type="predicted"/>
<reference evidence="3 4" key="1">
    <citation type="journal article" date="2013" name="Curr. Biol.">
        <title>The Genome of the Foraminiferan Reticulomyxa filosa.</title>
        <authorList>
            <person name="Glockner G."/>
            <person name="Hulsmann N."/>
            <person name="Schleicher M."/>
            <person name="Noegel A.A."/>
            <person name="Eichinger L."/>
            <person name="Gallinger C."/>
            <person name="Pawlowski J."/>
            <person name="Sierra R."/>
            <person name="Euteneuer U."/>
            <person name="Pillet L."/>
            <person name="Moustafa A."/>
            <person name="Platzer M."/>
            <person name="Groth M."/>
            <person name="Szafranski K."/>
            <person name="Schliwa M."/>
        </authorList>
    </citation>
    <scope>NUCLEOTIDE SEQUENCE [LARGE SCALE GENOMIC DNA]</scope>
</reference>
<dbReference type="AlphaFoldDB" id="X6NA99"/>
<evidence type="ECO:0000313" key="3">
    <source>
        <dbReference type="EMBL" id="ETO22828.1"/>
    </source>
</evidence>
<name>X6NA99_RETFI</name>
<gene>
    <name evidence="3" type="ORF">RFI_14362</name>
</gene>
<dbReference type="Pfam" id="PF00226">
    <property type="entry name" value="DnaJ"/>
    <property type="match status" value="1"/>
</dbReference>
<sequence>MAKLTKIQERNNVDILSPISRVLSSPDYFDILQLPPPVLDGLDRPVWNVATEEIKKQYFKISRMVHPDKNPQKHIQAADAFDKVFKAFTNLSEMSTREEIIQEYGQTLVRQLKARESEGLDILSLSKSSNSSTDRTQDKINSSTLITNGDKDKSSDRKDSNKKRDHTEMEQSDKIEETHNILKHLNKRRKMREELKQSEAQSFEKEILEEVNNRRMDAIMKNVRRKQIEQKQQTEVKCDTLQHDLNNEHDSDDNFETKLNRLKAKQNSKKRRCSRTGL</sequence>
<evidence type="ECO:0000259" key="2">
    <source>
        <dbReference type="PROSITE" id="PS50076"/>
    </source>
</evidence>
<evidence type="ECO:0000313" key="4">
    <source>
        <dbReference type="Proteomes" id="UP000023152"/>
    </source>
</evidence>
<dbReference type="OrthoDB" id="10250354at2759"/>
<accession>X6NA99</accession>
<dbReference type="Proteomes" id="UP000023152">
    <property type="component" value="Unassembled WGS sequence"/>
</dbReference>
<dbReference type="SUPFAM" id="SSF46565">
    <property type="entry name" value="Chaperone J-domain"/>
    <property type="match status" value="1"/>
</dbReference>
<feature type="region of interest" description="Disordered" evidence="1">
    <location>
        <begin position="244"/>
        <end position="278"/>
    </location>
</feature>
<dbReference type="InterPro" id="IPR001623">
    <property type="entry name" value="DnaJ_domain"/>
</dbReference>
<protein>
    <submittedName>
        <fullName evidence="3">DnaJ-like protein</fullName>
    </submittedName>
</protein>
<feature type="compositionally biased region" description="Basic and acidic residues" evidence="1">
    <location>
        <begin position="149"/>
        <end position="159"/>
    </location>
</feature>
<keyword evidence="4" id="KW-1185">Reference proteome</keyword>
<feature type="compositionally biased region" description="Basic residues" evidence="1">
    <location>
        <begin position="260"/>
        <end position="278"/>
    </location>
</feature>
<dbReference type="SMART" id="SM00271">
    <property type="entry name" value="DnaJ"/>
    <property type="match status" value="1"/>
</dbReference>